<organism evidence="1 2">
    <name type="scientific">Muribaculum caecicola</name>
    <dbReference type="NCBI Taxonomy" id="3038144"/>
    <lineage>
        <taxon>Bacteria</taxon>
        <taxon>Pseudomonadati</taxon>
        <taxon>Bacteroidota</taxon>
        <taxon>Bacteroidia</taxon>
        <taxon>Bacteroidales</taxon>
        <taxon>Muribaculaceae</taxon>
        <taxon>Muribaculum</taxon>
    </lineage>
</organism>
<gene>
    <name evidence="1" type="ORF">E5990_04630</name>
</gene>
<comment type="caution">
    <text evidence="1">The sequence shown here is derived from an EMBL/GenBank/DDBJ whole genome shotgun (WGS) entry which is preliminary data.</text>
</comment>
<name>A0AC61S6P6_9BACT</name>
<dbReference type="Proteomes" id="UP000305401">
    <property type="component" value="Unassembled WGS sequence"/>
</dbReference>
<protein>
    <submittedName>
        <fullName evidence="1">U32 family peptidase</fullName>
    </submittedName>
</protein>
<dbReference type="EMBL" id="SSTG01000038">
    <property type="protein sequence ID" value="THG53106.1"/>
    <property type="molecule type" value="Genomic_DNA"/>
</dbReference>
<reference evidence="1" key="1">
    <citation type="submission" date="2019-04" db="EMBL/GenBank/DDBJ databases">
        <title>Microbes associate with the intestines of laboratory mice.</title>
        <authorList>
            <person name="Navarre W."/>
            <person name="Wong E."/>
            <person name="Huang K.C."/>
            <person name="Tropini C."/>
            <person name="Ng K."/>
            <person name="Yu B."/>
        </authorList>
    </citation>
    <scope>NUCLEOTIDE SEQUENCE</scope>
    <source>
        <strain evidence="1">NM86_A22</strain>
    </source>
</reference>
<evidence type="ECO:0000313" key="2">
    <source>
        <dbReference type="Proteomes" id="UP000305401"/>
    </source>
</evidence>
<accession>A0AC61S6P6</accession>
<proteinExistence type="predicted"/>
<keyword evidence="2" id="KW-1185">Reference proteome</keyword>
<evidence type="ECO:0000313" key="1">
    <source>
        <dbReference type="EMBL" id="THG53106.1"/>
    </source>
</evidence>
<sequence>MRLFRALSVSELCFFSNLAKKYGMSRPRKIELLAPARNAGVAIDALNHGADAVYIGPESFGARAAAGNSVDDIARVADYAHRFDARVYATVNTIVYDSELMAVERLIHRLYRAGIDALIVQDMGLLRLDIPPIELHASTQCDIRTPEKAIFLQNAGFSQLVLPRELTLEEVARVRDAVSVPLEVFVHGALCVCYSGDCQASLFTTGRSANRGECSQVCRLPFDLADGTGVVRIRGKHLLSLRDLNLSAQLSELLQAGASSLKIEGRLKDSLYVKNVVAYYRGLLDNIIDNSNGKYARSSAGKCHTVFTPDPYRSFNRGFTTYFAKGSSGAGAMACIDTPKCTGQPVGKVLRADRRFIAARLDAELHNGDGLCFFDGDGRFTGFRLNRVEAGRLFPATMVEPPVGAVLYRNSDKAFDDELARDTSTRTIPLDFILRPLAWGVALDVADVQRGVSATATIETDNLPVSRSPQTETRRNILGRMGGSCYELNNFKDNLGNVFLAASQLASLRRKAVEALEVAAQSSRRRPLRRAEQPDAAPGHKNMTRHANIANAAARQFYADHGAVNIEPAAEVKKPLEKAPVVMTTRYCLRRELGACLRTPQGRRYKAPLWLVHGSRRFMLDFDCKECRMHVIAVK</sequence>